<evidence type="ECO:0000256" key="13">
    <source>
        <dbReference type="ARBA" id="ARBA00031832"/>
    </source>
</evidence>
<evidence type="ECO:0000256" key="12">
    <source>
        <dbReference type="ARBA" id="ARBA00023004"/>
    </source>
</evidence>
<dbReference type="FunFam" id="1.10.1130.10:FF:000001">
    <property type="entry name" value="Periplasmic nitrate reductase, electron transfer subunit"/>
    <property type="match status" value="1"/>
</dbReference>
<organism evidence="19">
    <name type="scientific">Alloyangia mangrovi</name>
    <dbReference type="NCBI Taxonomy" id="1779329"/>
    <lineage>
        <taxon>Bacteria</taxon>
        <taxon>Pseudomonadati</taxon>
        <taxon>Pseudomonadota</taxon>
        <taxon>Alphaproteobacteria</taxon>
        <taxon>Rhodobacterales</taxon>
        <taxon>Roseobacteraceae</taxon>
        <taxon>Alloyangia</taxon>
    </lineage>
</organism>
<dbReference type="PIRSF" id="PIRSF006105">
    <property type="entry name" value="NapB"/>
    <property type="match status" value="1"/>
</dbReference>
<feature type="binding site" description="covalent" evidence="15">
    <location>
        <position position="125"/>
    </location>
    <ligand>
        <name>heme c</name>
        <dbReference type="ChEBI" id="CHEBI:61717"/>
        <label>2</label>
    </ligand>
</feature>
<dbReference type="GO" id="GO:0042597">
    <property type="term" value="C:periplasmic space"/>
    <property type="evidence" value="ECO:0007669"/>
    <property type="project" value="UniProtKB-SubCell"/>
</dbReference>
<dbReference type="Gene3D" id="1.10.1130.10">
    <property type="entry name" value="Flavocytochrome C3, Chain A"/>
    <property type="match status" value="1"/>
</dbReference>
<dbReference type="InterPro" id="IPR036280">
    <property type="entry name" value="Multihaem_cyt_sf"/>
</dbReference>
<sequence>MKLTVIAKIAAFASPLLVAGLVVAQTTGGIHSLRGAAVDQELEPPEVYPQQLGREVRNYRQQPPTIPHSMTQYQIDLRTNQCLSCHDWTNAGDRGAPTLSMTHYLDRNGNQLDTVAGTRWFCTQCHVPQADAPALVGNDFEASSISR</sequence>
<dbReference type="SUPFAM" id="SSF48695">
    <property type="entry name" value="Multiheme cytochromes"/>
    <property type="match status" value="1"/>
</dbReference>
<comment type="PTM">
    <text evidence="15">Binds 2 heme C groups per subunit.</text>
</comment>
<keyword evidence="12 16" id="KW-0408">Iron</keyword>
<feature type="binding site" description="axial binding residue" evidence="16">
    <location>
        <position position="103"/>
    </location>
    <ligand>
        <name>heme c</name>
        <dbReference type="ChEBI" id="CHEBI:61717"/>
        <label>2</label>
    </ligand>
    <ligandPart>
        <name>Fe</name>
        <dbReference type="ChEBI" id="CHEBI:18248"/>
    </ligandPart>
</feature>
<comment type="similarity">
    <text evidence="3 14">Belongs to the NapB family.</text>
</comment>
<dbReference type="RefSeq" id="WP_095882597.1">
    <property type="nucleotide sequence ID" value="NZ_NTHN02000020.1"/>
</dbReference>
<dbReference type="EMBL" id="NTHN02000020">
    <property type="protein sequence ID" value="MCT4371052.1"/>
    <property type="molecule type" value="Genomic_DNA"/>
</dbReference>
<evidence type="ECO:0000256" key="8">
    <source>
        <dbReference type="ARBA" id="ARBA00022723"/>
    </source>
</evidence>
<name>A0A2A3JWI5_9RHOB</name>
<evidence type="ECO:0000256" key="9">
    <source>
        <dbReference type="ARBA" id="ARBA00022729"/>
    </source>
</evidence>
<reference evidence="18" key="3">
    <citation type="submission" date="2024-05" db="EMBL/GenBank/DDBJ databases">
        <title>Yangia mangrovi SAOS 153D genome.</title>
        <authorList>
            <person name="Verma A."/>
            <person name="Pal Y."/>
            <person name="Sundharam S."/>
            <person name="Bisht B."/>
            <person name="Srinivasan K."/>
        </authorList>
    </citation>
    <scope>NUCLEOTIDE SEQUENCE</scope>
    <source>
        <strain evidence="18">SAOS 153D</strain>
    </source>
</reference>
<dbReference type="Proteomes" id="UP000217448">
    <property type="component" value="Unassembled WGS sequence"/>
</dbReference>
<evidence type="ECO:0000313" key="20">
    <source>
        <dbReference type="Proteomes" id="UP000217448"/>
    </source>
</evidence>
<evidence type="ECO:0000256" key="14">
    <source>
        <dbReference type="PIRNR" id="PIRNR006105"/>
    </source>
</evidence>
<dbReference type="EMBL" id="NTHN01000192">
    <property type="protein sequence ID" value="PBD18819.1"/>
    <property type="molecule type" value="Genomic_DNA"/>
</dbReference>
<keyword evidence="8 16" id="KW-0479">Metal-binding</keyword>
<evidence type="ECO:0000256" key="2">
    <source>
        <dbReference type="ARBA" id="ARBA00004418"/>
    </source>
</evidence>
<evidence type="ECO:0000256" key="3">
    <source>
        <dbReference type="ARBA" id="ARBA00007368"/>
    </source>
</evidence>
<evidence type="ECO:0000256" key="15">
    <source>
        <dbReference type="PIRSR" id="PIRSR006105-1"/>
    </source>
</evidence>
<feature type="binding site" description="axial binding residue" evidence="16">
    <location>
        <position position="126"/>
    </location>
    <ligand>
        <name>heme c</name>
        <dbReference type="ChEBI" id="CHEBI:61717"/>
        <label>2</label>
    </ligand>
    <ligandPart>
        <name>Fe</name>
        <dbReference type="ChEBI" id="CHEBI:18248"/>
    </ligandPart>
</feature>
<reference evidence="19" key="1">
    <citation type="submission" date="2017-09" db="EMBL/GenBank/DDBJ databases">
        <title>Yangia sp. SAOS 153D whole genome sequencing.</title>
        <authorList>
            <person name="Verma A."/>
            <person name="Krishnamurthi S."/>
        </authorList>
    </citation>
    <scope>NUCLEOTIDE SEQUENCE [LARGE SCALE GENOMIC DNA]</scope>
    <source>
        <strain evidence="19">SAOS 153D</strain>
    </source>
</reference>
<keyword evidence="10 14" id="KW-0574">Periplasm</keyword>
<comment type="caution">
    <text evidence="19">The sequence shown here is derived from an EMBL/GenBank/DDBJ whole genome shotgun (WGS) entry which is preliminary data.</text>
</comment>
<feature type="binding site" description="covalent" evidence="15">
    <location>
        <position position="122"/>
    </location>
    <ligand>
        <name>heme c</name>
        <dbReference type="ChEBI" id="CHEBI:61717"/>
        <label>2</label>
    </ligand>
</feature>
<comment type="subcellular location">
    <subcellularLocation>
        <location evidence="2 14">Periplasm</location>
    </subcellularLocation>
</comment>
<evidence type="ECO:0000256" key="5">
    <source>
        <dbReference type="ARBA" id="ARBA00013773"/>
    </source>
</evidence>
<evidence type="ECO:0000256" key="1">
    <source>
        <dbReference type="ARBA" id="ARBA00002599"/>
    </source>
</evidence>
<feature type="binding site" description="covalent" evidence="15">
    <location>
        <position position="85"/>
    </location>
    <ligand>
        <name>heme c</name>
        <dbReference type="ChEBI" id="CHEBI:61717"/>
        <label>1</label>
    </ligand>
</feature>
<evidence type="ECO:0000256" key="7">
    <source>
        <dbReference type="ARBA" id="ARBA00022617"/>
    </source>
</evidence>
<reference evidence="20" key="2">
    <citation type="submission" date="2023-07" db="EMBL/GenBank/DDBJ databases">
        <title>Yangia mangrovi SAOS 153D genome.</title>
        <authorList>
            <person name="Verma A."/>
            <person name="Pal Y."/>
            <person name="Sundharam S."/>
            <person name="Bisht B."/>
            <person name="Srinivasan K."/>
        </authorList>
    </citation>
    <scope>NUCLEOTIDE SEQUENCE [LARGE SCALE GENOMIC DNA]</scope>
    <source>
        <strain evidence="20">SAOS 153D</strain>
    </source>
</reference>
<evidence type="ECO:0000313" key="19">
    <source>
        <dbReference type="EMBL" id="PBD18819.1"/>
    </source>
</evidence>
<feature type="binding site" description="covalent" evidence="15">
    <location>
        <position position="82"/>
    </location>
    <ligand>
        <name>heme c</name>
        <dbReference type="ChEBI" id="CHEBI:61717"/>
        <label>1</label>
    </ligand>
</feature>
<accession>A0A2A3JWI5</accession>
<dbReference type="InterPro" id="IPR005591">
    <property type="entry name" value="NapB"/>
</dbReference>
<protein>
    <recommendedName>
        <fullName evidence="5 14">Periplasmic nitrate reductase, electron transfer subunit</fullName>
    </recommendedName>
    <alternativeName>
        <fullName evidence="13 14">Diheme cytochrome c NapB</fullName>
    </alternativeName>
</protein>
<dbReference type="PANTHER" id="PTHR38604:SF1">
    <property type="entry name" value="PERIPLASMIC NITRATE REDUCTASE, ELECTRON TRANSFER SUBUNIT"/>
    <property type="match status" value="1"/>
</dbReference>
<dbReference type="PANTHER" id="PTHR38604">
    <property type="entry name" value="PERIPLASMIC NITRATE REDUCTASE, ELECTRON TRANSFER SUBUNIT"/>
    <property type="match status" value="1"/>
</dbReference>
<proteinExistence type="inferred from homology"/>
<evidence type="ECO:0000256" key="17">
    <source>
        <dbReference type="SAM" id="SignalP"/>
    </source>
</evidence>
<keyword evidence="7 15" id="KW-0349">Heme</keyword>
<dbReference type="OrthoDB" id="13290at2"/>
<evidence type="ECO:0000256" key="6">
    <source>
        <dbReference type="ARBA" id="ARBA00022448"/>
    </source>
</evidence>
<evidence type="ECO:0000256" key="16">
    <source>
        <dbReference type="PIRSR" id="PIRSR006105-2"/>
    </source>
</evidence>
<dbReference type="AlphaFoldDB" id="A0A2A3JWI5"/>
<gene>
    <name evidence="18" type="ORF">CLG85_012285</name>
    <name evidence="19" type="ORF">CLG85_12675</name>
</gene>
<keyword evidence="11 14" id="KW-0249">Electron transport</keyword>
<comment type="function">
    <text evidence="1">Electron transfer subunit of the periplasmic nitrate reductase complex NapAB. Receives electrons from the membrane-anchored tetraheme c-type NapC protein and transfers these to NapA subunit, thus allowing electron flow between membrane and periplasm. Essential for periplasmic nitrate reduction with nitrate as the terminal electron acceptor.</text>
</comment>
<comment type="subunit">
    <text evidence="4 14">Component of the periplasmic nitrate reductase NapAB complex composed of NapA and NapB.</text>
</comment>
<evidence type="ECO:0000313" key="18">
    <source>
        <dbReference type="EMBL" id="MCT4371052.1"/>
    </source>
</evidence>
<keyword evidence="6 14" id="KW-0813">Transport</keyword>
<keyword evidence="9 17" id="KW-0732">Signal</keyword>
<evidence type="ECO:0000256" key="11">
    <source>
        <dbReference type="ARBA" id="ARBA00022982"/>
    </source>
</evidence>
<dbReference type="GO" id="GO:0009061">
    <property type="term" value="P:anaerobic respiration"/>
    <property type="evidence" value="ECO:0007669"/>
    <property type="project" value="InterPro"/>
</dbReference>
<feature type="signal peptide" evidence="17">
    <location>
        <begin position="1"/>
        <end position="24"/>
    </location>
</feature>
<feature type="chain" id="PRO_5012449514" description="Periplasmic nitrate reductase, electron transfer subunit" evidence="17">
    <location>
        <begin position="25"/>
        <end position="147"/>
    </location>
</feature>
<dbReference type="GO" id="GO:0046872">
    <property type="term" value="F:metal ion binding"/>
    <property type="evidence" value="ECO:0007669"/>
    <property type="project" value="UniProtKB-KW"/>
</dbReference>
<feature type="binding site" description="axial binding residue" evidence="16">
    <location>
        <position position="68"/>
    </location>
    <ligand>
        <name>heme c</name>
        <dbReference type="ChEBI" id="CHEBI:61717"/>
        <label>1</label>
    </ligand>
    <ligandPart>
        <name>Fe</name>
        <dbReference type="ChEBI" id="CHEBI:18248"/>
    </ligandPart>
</feature>
<keyword evidence="20" id="KW-1185">Reference proteome</keyword>
<dbReference type="Pfam" id="PF03892">
    <property type="entry name" value="NapB"/>
    <property type="match status" value="1"/>
</dbReference>
<feature type="binding site" description="axial binding residue" evidence="16">
    <location>
        <position position="86"/>
    </location>
    <ligand>
        <name>heme c</name>
        <dbReference type="ChEBI" id="CHEBI:61717"/>
        <label>1</label>
    </ligand>
    <ligandPart>
        <name>Fe</name>
        <dbReference type="ChEBI" id="CHEBI:18248"/>
    </ligandPart>
</feature>
<evidence type="ECO:0000256" key="4">
    <source>
        <dbReference type="ARBA" id="ARBA00011752"/>
    </source>
</evidence>
<evidence type="ECO:0000256" key="10">
    <source>
        <dbReference type="ARBA" id="ARBA00022764"/>
    </source>
</evidence>